<feature type="transmembrane region" description="Helical" evidence="7">
    <location>
        <begin position="182"/>
        <end position="206"/>
    </location>
</feature>
<comment type="caution">
    <text evidence="9">The sequence shown here is derived from an EMBL/GenBank/DDBJ whole genome shotgun (WGS) entry which is preliminary data.</text>
</comment>
<evidence type="ECO:0000259" key="8">
    <source>
        <dbReference type="Pfam" id="PF06808"/>
    </source>
</evidence>
<evidence type="ECO:0000313" key="9">
    <source>
        <dbReference type="EMBL" id="GBC63343.1"/>
    </source>
</evidence>
<evidence type="ECO:0000313" key="10">
    <source>
        <dbReference type="Proteomes" id="UP000288096"/>
    </source>
</evidence>
<reference evidence="10" key="1">
    <citation type="submission" date="2017-11" db="EMBL/GenBank/DDBJ databases">
        <authorList>
            <person name="Watanabe M."/>
            <person name="Kojima H."/>
        </authorList>
    </citation>
    <scope>NUCLEOTIDE SEQUENCE [LARGE SCALE GENOMIC DNA]</scope>
    <source>
        <strain evidence="10">Tokyo 01</strain>
    </source>
</reference>
<evidence type="ECO:0000256" key="5">
    <source>
        <dbReference type="ARBA" id="ARBA00022989"/>
    </source>
</evidence>
<sequence length="449" mass="48476">MEFLPVWIADYLPAWMFLALTILLMAGFPVTFTLMGTALCFGLIGFGWNLFNLLPLRIWGVMTNVTLLAVPLFVFMGVMLERSGLAEELLDTMGLVFGRIRGGLAVSVVLVGALLGASTGIVGATVVTMGLLAVPTMLRWGYEKELATGTVAASGTLGQIIPPSIVLVLIGDIVGVPVGDLFMGAVFPGLVLVSLYILYILIIAWLRPESAPAVPEADLNAMSRSALFRQMLQALFPPLFLMIAVLGSIIKGVASPTEAAAVGAVGAISLTIANKKFNMQILRDVMEATMQLTCMVFIILVGAAAFGLVFRGLGGDEIVREFLGGIADSHSKWVVLAIVMGIIFVIGFFLDFIEITFIHVPVLAPIMLEFGFDPVWFCILIAVNLQTSFMTPPFGFSLFYLKAVTPPEISTGDIYRGIIPFVIVQLIGLLIVAFFPRLVTWFPVWVFGR</sequence>
<evidence type="ECO:0000256" key="4">
    <source>
        <dbReference type="ARBA" id="ARBA00022692"/>
    </source>
</evidence>
<keyword evidence="10" id="KW-1185">Reference proteome</keyword>
<dbReference type="RefSeq" id="WP_124330424.1">
    <property type="nucleotide sequence ID" value="NZ_BEXT01000001.1"/>
</dbReference>
<feature type="transmembrane region" description="Helical" evidence="7">
    <location>
        <begin position="414"/>
        <end position="435"/>
    </location>
</feature>
<evidence type="ECO:0000256" key="1">
    <source>
        <dbReference type="ARBA" id="ARBA00004429"/>
    </source>
</evidence>
<dbReference type="InterPro" id="IPR004681">
    <property type="entry name" value="TRAP_DctM"/>
</dbReference>
<dbReference type="Proteomes" id="UP000288096">
    <property type="component" value="Unassembled WGS sequence"/>
</dbReference>
<gene>
    <name evidence="9" type="ORF">DENIS_4337</name>
</gene>
<dbReference type="GO" id="GO:0022857">
    <property type="term" value="F:transmembrane transporter activity"/>
    <property type="evidence" value="ECO:0007669"/>
    <property type="project" value="TreeGrafter"/>
</dbReference>
<name>A0A401G2D8_9BACT</name>
<keyword evidence="6 7" id="KW-0472">Membrane</keyword>
<dbReference type="NCBIfam" id="TIGR00786">
    <property type="entry name" value="dctM"/>
    <property type="match status" value="1"/>
</dbReference>
<reference evidence="10" key="2">
    <citation type="submission" date="2019-01" db="EMBL/GenBank/DDBJ databases">
        <title>Genome sequence of Desulfonema ishimotonii strain Tokyo 01.</title>
        <authorList>
            <person name="Fukui M."/>
        </authorList>
    </citation>
    <scope>NUCLEOTIDE SEQUENCE [LARGE SCALE GENOMIC DNA]</scope>
    <source>
        <strain evidence="10">Tokyo 01</strain>
    </source>
</reference>
<feature type="domain" description="TRAP C4-dicarboxylate transport system permease DctM subunit" evidence="8">
    <location>
        <begin position="18"/>
        <end position="437"/>
    </location>
</feature>
<feature type="transmembrane region" description="Helical" evidence="7">
    <location>
        <begin position="58"/>
        <end position="80"/>
    </location>
</feature>
<evidence type="ECO:0000256" key="2">
    <source>
        <dbReference type="ARBA" id="ARBA00022475"/>
    </source>
</evidence>
<keyword evidence="3" id="KW-0997">Cell inner membrane</keyword>
<organism evidence="9 10">
    <name type="scientific">Desulfonema ishimotonii</name>
    <dbReference type="NCBI Taxonomy" id="45657"/>
    <lineage>
        <taxon>Bacteria</taxon>
        <taxon>Pseudomonadati</taxon>
        <taxon>Thermodesulfobacteriota</taxon>
        <taxon>Desulfobacteria</taxon>
        <taxon>Desulfobacterales</taxon>
        <taxon>Desulfococcaceae</taxon>
        <taxon>Desulfonema</taxon>
    </lineage>
</organism>
<dbReference type="EMBL" id="BEXT01000001">
    <property type="protein sequence ID" value="GBC63343.1"/>
    <property type="molecule type" value="Genomic_DNA"/>
</dbReference>
<feature type="transmembrane region" description="Helical" evidence="7">
    <location>
        <begin position="146"/>
        <end position="170"/>
    </location>
</feature>
<keyword evidence="5 7" id="KW-1133">Transmembrane helix</keyword>
<dbReference type="GO" id="GO:0005886">
    <property type="term" value="C:plasma membrane"/>
    <property type="evidence" value="ECO:0007669"/>
    <property type="project" value="UniProtKB-SubCell"/>
</dbReference>
<feature type="transmembrane region" description="Helical" evidence="7">
    <location>
        <begin position="227"/>
        <end position="250"/>
    </location>
</feature>
<evidence type="ECO:0000256" key="6">
    <source>
        <dbReference type="ARBA" id="ARBA00023136"/>
    </source>
</evidence>
<keyword evidence="4 7" id="KW-0812">Transmembrane</keyword>
<dbReference type="PIRSF" id="PIRSF006066">
    <property type="entry name" value="HI0050"/>
    <property type="match status" value="1"/>
</dbReference>
<comment type="subcellular location">
    <subcellularLocation>
        <location evidence="1">Cell inner membrane</location>
        <topology evidence="1">Multi-pass membrane protein</topology>
    </subcellularLocation>
</comment>
<keyword evidence="2" id="KW-1003">Cell membrane</keyword>
<feature type="transmembrane region" description="Helical" evidence="7">
    <location>
        <begin position="333"/>
        <end position="353"/>
    </location>
</feature>
<dbReference type="OrthoDB" id="9785600at2"/>
<dbReference type="AlphaFoldDB" id="A0A401G2D8"/>
<feature type="transmembrane region" description="Helical" evidence="7">
    <location>
        <begin position="374"/>
        <end position="394"/>
    </location>
</feature>
<feature type="transmembrane region" description="Helical" evidence="7">
    <location>
        <begin position="256"/>
        <end position="273"/>
    </location>
</feature>
<protein>
    <submittedName>
        <fullName evidence="9">C4-dicarboxylate ABC transporter</fullName>
    </submittedName>
</protein>
<feature type="transmembrane region" description="Helical" evidence="7">
    <location>
        <begin position="15"/>
        <end position="46"/>
    </location>
</feature>
<dbReference type="InterPro" id="IPR010656">
    <property type="entry name" value="DctM"/>
</dbReference>
<feature type="transmembrane region" description="Helical" evidence="7">
    <location>
        <begin position="104"/>
        <end position="134"/>
    </location>
</feature>
<dbReference type="PANTHER" id="PTHR33362:SF7">
    <property type="entry name" value="SLL1103 PROTEIN"/>
    <property type="match status" value="1"/>
</dbReference>
<dbReference type="PANTHER" id="PTHR33362">
    <property type="entry name" value="SIALIC ACID TRAP TRANSPORTER PERMEASE PROTEIN SIAT-RELATED"/>
    <property type="match status" value="1"/>
</dbReference>
<feature type="transmembrane region" description="Helical" evidence="7">
    <location>
        <begin position="294"/>
        <end position="313"/>
    </location>
</feature>
<evidence type="ECO:0000256" key="7">
    <source>
        <dbReference type="SAM" id="Phobius"/>
    </source>
</evidence>
<evidence type="ECO:0000256" key="3">
    <source>
        <dbReference type="ARBA" id="ARBA00022519"/>
    </source>
</evidence>
<dbReference type="Pfam" id="PF06808">
    <property type="entry name" value="DctM"/>
    <property type="match status" value="1"/>
</dbReference>
<accession>A0A401G2D8</accession>
<proteinExistence type="predicted"/>